<dbReference type="Pfam" id="PF13561">
    <property type="entry name" value="adh_short_C2"/>
    <property type="match status" value="1"/>
</dbReference>
<comment type="caution">
    <text evidence="3">The sequence shown here is derived from an EMBL/GenBank/DDBJ whole genome shotgun (WGS) entry which is preliminary data.</text>
</comment>
<dbReference type="GO" id="GO:0016491">
    <property type="term" value="F:oxidoreductase activity"/>
    <property type="evidence" value="ECO:0007669"/>
    <property type="project" value="UniProtKB-KW"/>
</dbReference>
<dbReference type="PANTHER" id="PTHR43639">
    <property type="entry name" value="OXIDOREDUCTASE, SHORT-CHAIN DEHYDROGENASE/REDUCTASE FAMILY (AFU_ORTHOLOGUE AFUA_5G02870)"/>
    <property type="match status" value="1"/>
</dbReference>
<dbReference type="SUPFAM" id="SSF51735">
    <property type="entry name" value="NAD(P)-binding Rossmann-fold domains"/>
    <property type="match status" value="1"/>
</dbReference>
<gene>
    <name evidence="3" type="ORF">GCM10017577_09020</name>
</gene>
<dbReference type="InterPro" id="IPR036291">
    <property type="entry name" value="NAD(P)-bd_dom_sf"/>
</dbReference>
<dbReference type="NCBIfam" id="NF005559">
    <property type="entry name" value="PRK07231.1"/>
    <property type="match status" value="1"/>
</dbReference>
<dbReference type="AlphaFoldDB" id="A0A9W6NUW4"/>
<reference evidence="3" key="2">
    <citation type="submission" date="2023-01" db="EMBL/GenBank/DDBJ databases">
        <authorList>
            <person name="Sun Q."/>
            <person name="Evtushenko L."/>
        </authorList>
    </citation>
    <scope>NUCLEOTIDE SEQUENCE</scope>
    <source>
        <strain evidence="3">VKM Ac-1069</strain>
    </source>
</reference>
<evidence type="ECO:0000256" key="2">
    <source>
        <dbReference type="ARBA" id="ARBA00023002"/>
    </source>
</evidence>
<dbReference type="PRINTS" id="PR00080">
    <property type="entry name" value="SDRFAMILY"/>
</dbReference>
<dbReference type="PANTHER" id="PTHR43639:SF1">
    <property type="entry name" value="SHORT-CHAIN DEHYDROGENASE_REDUCTASE FAMILY PROTEIN"/>
    <property type="match status" value="1"/>
</dbReference>
<organism evidence="3 4">
    <name type="scientific">Pseudonocardia halophobica</name>
    <dbReference type="NCBI Taxonomy" id="29401"/>
    <lineage>
        <taxon>Bacteria</taxon>
        <taxon>Bacillati</taxon>
        <taxon>Actinomycetota</taxon>
        <taxon>Actinomycetes</taxon>
        <taxon>Pseudonocardiales</taxon>
        <taxon>Pseudonocardiaceae</taxon>
        <taxon>Pseudonocardia</taxon>
    </lineage>
</organism>
<proteinExistence type="inferred from homology"/>
<evidence type="ECO:0000256" key="1">
    <source>
        <dbReference type="ARBA" id="ARBA00006484"/>
    </source>
</evidence>
<protein>
    <submittedName>
        <fullName evidence="3">Dehydrogenase</fullName>
    </submittedName>
</protein>
<dbReference type="Gene3D" id="3.40.50.720">
    <property type="entry name" value="NAD(P)-binding Rossmann-like Domain"/>
    <property type="match status" value="1"/>
</dbReference>
<sequence>MNRMAGHVAVITGAANGMGAAEARLFVEEGAAVVLGDVDEARGQALAEELGASAVFVRLDVTSPADWAAALRAGGERFGKIDVLVNNAGAFDASPLEESTAEVFDRLVAVNQYGVYVGMQAVVPAMKEAGGGSIVNISSSAGLRGGPAQFHYRGTKWAVRGMTKGAAYDLAHYGIRVNSIHPGPIATEMLLSGNTPEVNETLVRRTPLRRLGRPEEVAQAVLFLASDEAGYVTGAELAVDGGISA</sequence>
<dbReference type="Proteomes" id="UP001143463">
    <property type="component" value="Unassembled WGS sequence"/>
</dbReference>
<keyword evidence="2" id="KW-0560">Oxidoreductase</keyword>
<dbReference type="FunFam" id="3.40.50.720:FF:000084">
    <property type="entry name" value="Short-chain dehydrogenase reductase"/>
    <property type="match status" value="1"/>
</dbReference>
<accession>A0A9W6NUW4</accession>
<keyword evidence="4" id="KW-1185">Reference proteome</keyword>
<dbReference type="InterPro" id="IPR002347">
    <property type="entry name" value="SDR_fam"/>
</dbReference>
<dbReference type="EMBL" id="BSFQ01000003">
    <property type="protein sequence ID" value="GLL09762.1"/>
    <property type="molecule type" value="Genomic_DNA"/>
</dbReference>
<reference evidence="3" key="1">
    <citation type="journal article" date="2014" name="Int. J. Syst. Evol. Microbiol.">
        <title>Complete genome sequence of Corynebacterium casei LMG S-19264T (=DSM 44701T), isolated from a smear-ripened cheese.</title>
        <authorList>
            <consortium name="US DOE Joint Genome Institute (JGI-PGF)"/>
            <person name="Walter F."/>
            <person name="Albersmeier A."/>
            <person name="Kalinowski J."/>
            <person name="Ruckert C."/>
        </authorList>
    </citation>
    <scope>NUCLEOTIDE SEQUENCE</scope>
    <source>
        <strain evidence="3">VKM Ac-1069</strain>
    </source>
</reference>
<name>A0A9W6NUW4_9PSEU</name>
<comment type="similarity">
    <text evidence="1">Belongs to the short-chain dehydrogenases/reductases (SDR) family.</text>
</comment>
<evidence type="ECO:0000313" key="4">
    <source>
        <dbReference type="Proteomes" id="UP001143463"/>
    </source>
</evidence>
<dbReference type="PRINTS" id="PR00081">
    <property type="entry name" value="GDHRDH"/>
</dbReference>
<evidence type="ECO:0000313" key="3">
    <source>
        <dbReference type="EMBL" id="GLL09762.1"/>
    </source>
</evidence>